<dbReference type="Gene3D" id="2.40.40.10">
    <property type="entry name" value="RlpA-like domain"/>
    <property type="match status" value="1"/>
</dbReference>
<keyword evidence="1" id="KW-1015">Disulfide bond</keyword>
<evidence type="ECO:0000313" key="4">
    <source>
        <dbReference type="Proteomes" id="UP000824890"/>
    </source>
</evidence>
<organism evidence="3 4">
    <name type="scientific">Brassica napus</name>
    <name type="common">Rape</name>
    <dbReference type="NCBI Taxonomy" id="3708"/>
    <lineage>
        <taxon>Eukaryota</taxon>
        <taxon>Viridiplantae</taxon>
        <taxon>Streptophyta</taxon>
        <taxon>Embryophyta</taxon>
        <taxon>Tracheophyta</taxon>
        <taxon>Spermatophyta</taxon>
        <taxon>Magnoliopsida</taxon>
        <taxon>eudicotyledons</taxon>
        <taxon>Gunneridae</taxon>
        <taxon>Pentapetalae</taxon>
        <taxon>rosids</taxon>
        <taxon>malvids</taxon>
        <taxon>Brassicales</taxon>
        <taxon>Brassicaceae</taxon>
        <taxon>Brassiceae</taxon>
        <taxon>Brassica</taxon>
    </lineage>
</organism>
<dbReference type="PROSITE" id="PS51174">
    <property type="entry name" value="BARWIN_3"/>
    <property type="match status" value="1"/>
</dbReference>
<dbReference type="PROSITE" id="PS00772">
    <property type="entry name" value="BARWIN_2"/>
    <property type="match status" value="1"/>
</dbReference>
<evidence type="ECO:0000256" key="1">
    <source>
        <dbReference type="ARBA" id="ARBA00023157"/>
    </source>
</evidence>
<dbReference type="SUPFAM" id="SSF50685">
    <property type="entry name" value="Barwin-like endoglucanases"/>
    <property type="match status" value="1"/>
</dbReference>
<keyword evidence="4" id="KW-1185">Reference proteome</keyword>
<dbReference type="Proteomes" id="UP000824890">
    <property type="component" value="Unassembled WGS sequence"/>
</dbReference>
<proteinExistence type="predicted"/>
<comment type="caution">
    <text evidence="3">The sequence shown here is derived from an EMBL/GenBank/DDBJ whole genome shotgun (WGS) entry which is preliminary data.</text>
</comment>
<feature type="non-terminal residue" evidence="3">
    <location>
        <position position="1"/>
    </location>
</feature>
<dbReference type="InterPro" id="IPR044301">
    <property type="entry name" value="PR4"/>
</dbReference>
<evidence type="ECO:0000313" key="3">
    <source>
        <dbReference type="EMBL" id="KAH0927936.1"/>
    </source>
</evidence>
<feature type="domain" description="Barwin" evidence="2">
    <location>
        <begin position="31"/>
        <end position="123"/>
    </location>
</feature>
<dbReference type="EMBL" id="JAGKQM010000005">
    <property type="protein sequence ID" value="KAH0927936.1"/>
    <property type="molecule type" value="Genomic_DNA"/>
</dbReference>
<dbReference type="Pfam" id="PF00967">
    <property type="entry name" value="Barwin"/>
    <property type="match status" value="2"/>
</dbReference>
<reference evidence="3 4" key="1">
    <citation type="submission" date="2021-05" db="EMBL/GenBank/DDBJ databases">
        <title>Genome Assembly of Synthetic Allotetraploid Brassica napus Reveals Homoeologous Exchanges between Subgenomes.</title>
        <authorList>
            <person name="Davis J.T."/>
        </authorList>
    </citation>
    <scope>NUCLEOTIDE SEQUENCE [LARGE SCALE GENOMIC DNA]</scope>
    <source>
        <strain evidence="4">cv. Da-Ae</strain>
        <tissue evidence="3">Seedling</tissue>
    </source>
</reference>
<evidence type="ECO:0000259" key="2">
    <source>
        <dbReference type="PROSITE" id="PS51174"/>
    </source>
</evidence>
<dbReference type="PANTHER" id="PTHR46351:SF7">
    <property type="entry name" value="HEVEIN-LIKE PREPROPROTEIN"/>
    <property type="match status" value="1"/>
</dbReference>
<dbReference type="InterPro" id="IPR036908">
    <property type="entry name" value="RlpA-like_sf"/>
</dbReference>
<dbReference type="InterPro" id="IPR001153">
    <property type="entry name" value="Barwin_dom"/>
</dbReference>
<protein>
    <recommendedName>
        <fullName evidence="2">Barwin domain-containing protein</fullName>
    </recommendedName>
</protein>
<name>A0ABQ8DHJ3_BRANA</name>
<gene>
    <name evidence="3" type="ORF">HID58_020192</name>
</gene>
<dbReference type="PANTHER" id="PTHR46351">
    <property type="entry name" value="WOUND-INDUCED PROTEIN WIN2"/>
    <property type="match status" value="1"/>
</dbReference>
<accession>A0ABQ8DHJ3</accession>
<dbReference type="InterPro" id="IPR018226">
    <property type="entry name" value="Barwin_CS"/>
</dbReference>
<sequence length="195" mass="21216">HNHQTVIIHGGWYGLPSRKSDLGSGASVQGASALNIRATYHFYNPEQNNWDLMAVTRACLLLHCVGMAGPPSADRLVLRVRNVMTNAVVTVRIVDLFKRLDNDGVGYGQGQLIVDYEFVDCDDELINQPVFFGLHGIFIEKADADALLLRLLLGEARGVVAAVLTSRSAGVETENVLPNPTRDKLLGDSRCFNGG</sequence>